<evidence type="ECO:0000256" key="2">
    <source>
        <dbReference type="SAM" id="MobiDB-lite"/>
    </source>
</evidence>
<evidence type="ECO:0000313" key="4">
    <source>
        <dbReference type="RefSeq" id="XP_029649102.1"/>
    </source>
</evidence>
<accession>A0A6P7TH24</accession>
<feature type="region of interest" description="Disordered" evidence="2">
    <location>
        <begin position="116"/>
        <end position="149"/>
    </location>
</feature>
<evidence type="ECO:0000256" key="1">
    <source>
        <dbReference type="SAM" id="Coils"/>
    </source>
</evidence>
<dbReference type="GO" id="GO:0005739">
    <property type="term" value="C:mitochondrion"/>
    <property type="evidence" value="ECO:0007669"/>
    <property type="project" value="TreeGrafter"/>
</dbReference>
<feature type="coiled-coil region" evidence="1">
    <location>
        <begin position="26"/>
        <end position="113"/>
    </location>
</feature>
<protein>
    <submittedName>
        <fullName evidence="4 5">Uncharacterized protein LOC115222870 isoform X2</fullName>
    </submittedName>
</protein>
<dbReference type="GO" id="GO:0003714">
    <property type="term" value="F:transcription corepressor activity"/>
    <property type="evidence" value="ECO:0007669"/>
    <property type="project" value="TreeGrafter"/>
</dbReference>
<reference evidence="4 5" key="1">
    <citation type="submission" date="2025-08" db="UniProtKB">
        <authorList>
            <consortium name="RefSeq"/>
        </authorList>
    </citation>
    <scope>IDENTIFICATION</scope>
</reference>
<dbReference type="InterPro" id="IPR039674">
    <property type="entry name" value="FLASH"/>
</dbReference>
<evidence type="ECO:0000313" key="6">
    <source>
        <dbReference type="RefSeq" id="XP_036367832.1"/>
    </source>
</evidence>
<dbReference type="PANTHER" id="PTHR15489:SF2">
    <property type="entry name" value="CASP8-ASSOCIATED PROTEIN 2"/>
    <property type="match status" value="1"/>
</dbReference>
<sequence>MSVSDFIDRQTTGDLDLYDDILEEDFACEKESLAELQQKYQEALQKIATLENTVKERTAAMELLEKKNVYLQKNISMLYKTACTEIKRKNDNIESLREQLESYEKENYLKKRQSGYSKWNGDYQSNSKPSQTYRRNSYEKEKSPHMYSF</sequence>
<keyword evidence="1" id="KW-0175">Coiled coil</keyword>
<dbReference type="GO" id="GO:0008625">
    <property type="term" value="P:extrinsic apoptotic signaling pathway via death domain receptors"/>
    <property type="evidence" value="ECO:0007669"/>
    <property type="project" value="TreeGrafter"/>
</dbReference>
<dbReference type="AlphaFoldDB" id="A0A6P7TH24"/>
<feature type="compositionally biased region" description="Basic and acidic residues" evidence="2">
    <location>
        <begin position="136"/>
        <end position="149"/>
    </location>
</feature>
<dbReference type="Proteomes" id="UP000515154">
    <property type="component" value="Linkage group LG21"/>
</dbReference>
<dbReference type="PANTHER" id="PTHR15489">
    <property type="entry name" value="CASPASE 8 ASSOCIATED PROTEIN 2"/>
    <property type="match status" value="1"/>
</dbReference>
<evidence type="ECO:0000313" key="3">
    <source>
        <dbReference type="Proteomes" id="UP000515154"/>
    </source>
</evidence>
<gene>
    <name evidence="4 5 6" type="primary">LOC115222870</name>
</gene>
<proteinExistence type="predicted"/>
<organism evidence="3 4">
    <name type="scientific">Octopus sinensis</name>
    <name type="common">East Asian common octopus</name>
    <dbReference type="NCBI Taxonomy" id="2607531"/>
    <lineage>
        <taxon>Eukaryota</taxon>
        <taxon>Metazoa</taxon>
        <taxon>Spiralia</taxon>
        <taxon>Lophotrochozoa</taxon>
        <taxon>Mollusca</taxon>
        <taxon>Cephalopoda</taxon>
        <taxon>Coleoidea</taxon>
        <taxon>Octopodiformes</taxon>
        <taxon>Octopoda</taxon>
        <taxon>Incirrata</taxon>
        <taxon>Octopodidae</taxon>
        <taxon>Octopus</taxon>
    </lineage>
</organism>
<feature type="compositionally biased region" description="Polar residues" evidence="2">
    <location>
        <begin position="116"/>
        <end position="135"/>
    </location>
</feature>
<dbReference type="GO" id="GO:0036337">
    <property type="term" value="P:Fas signaling pathway"/>
    <property type="evidence" value="ECO:0007669"/>
    <property type="project" value="TreeGrafter"/>
</dbReference>
<dbReference type="RefSeq" id="XP_036367832.1">
    <property type="nucleotide sequence ID" value="XM_036511939.1"/>
</dbReference>
<dbReference type="RefSeq" id="XP_036367831.1">
    <property type="nucleotide sequence ID" value="XM_036511938.1"/>
</dbReference>
<keyword evidence="3" id="KW-1185">Reference proteome</keyword>
<name>A0A6P7TH24_9MOLL</name>
<dbReference type="RefSeq" id="XP_029649102.1">
    <property type="nucleotide sequence ID" value="XM_029793242.2"/>
</dbReference>
<evidence type="ECO:0000313" key="5">
    <source>
        <dbReference type="RefSeq" id="XP_036367831.1"/>
    </source>
</evidence>
<dbReference type="GO" id="GO:0016605">
    <property type="term" value="C:PML body"/>
    <property type="evidence" value="ECO:0007669"/>
    <property type="project" value="TreeGrafter"/>
</dbReference>